<dbReference type="PANTHER" id="PTHR13950">
    <property type="entry name" value="RABCONNECTIN-RELATED"/>
    <property type="match status" value="1"/>
</dbReference>
<evidence type="ECO:0000313" key="6">
    <source>
        <dbReference type="Proteomes" id="UP000007879"/>
    </source>
</evidence>
<evidence type="ECO:0000259" key="4">
    <source>
        <dbReference type="Pfam" id="PF12234"/>
    </source>
</evidence>
<dbReference type="SMART" id="SM00320">
    <property type="entry name" value="WD40"/>
    <property type="match status" value="10"/>
</dbReference>
<dbReference type="Pfam" id="PF00400">
    <property type="entry name" value="WD40"/>
    <property type="match status" value="2"/>
</dbReference>
<dbReference type="InterPro" id="IPR001680">
    <property type="entry name" value="WD40_rpt"/>
</dbReference>
<dbReference type="Gene3D" id="2.130.10.10">
    <property type="entry name" value="YVTN repeat-like/Quinoprotein amine dehydrogenase"/>
    <property type="match status" value="2"/>
</dbReference>
<feature type="compositionally biased region" description="Acidic residues" evidence="3">
    <location>
        <begin position="2445"/>
        <end position="2456"/>
    </location>
</feature>
<reference evidence="5" key="2">
    <citation type="submission" date="2024-06" db="UniProtKB">
        <authorList>
            <consortium name="EnsemblMetazoa"/>
        </authorList>
    </citation>
    <scope>IDENTIFICATION</scope>
</reference>
<feature type="repeat" description="WD" evidence="1">
    <location>
        <begin position="2913"/>
        <end position="2951"/>
    </location>
</feature>
<dbReference type="InterPro" id="IPR052208">
    <property type="entry name" value="DmX-like/RAVE_component"/>
</dbReference>
<feature type="compositionally biased region" description="Polar residues" evidence="3">
    <location>
        <begin position="1776"/>
        <end position="1786"/>
    </location>
</feature>
<evidence type="ECO:0000256" key="2">
    <source>
        <dbReference type="SAM" id="Coils"/>
    </source>
</evidence>
<dbReference type="PANTHER" id="PTHR13950:SF9">
    <property type="entry name" value="RABCONNECTIN-3A"/>
    <property type="match status" value="1"/>
</dbReference>
<dbReference type="PROSITE" id="PS50294">
    <property type="entry name" value="WD_REPEATS_REGION"/>
    <property type="match status" value="1"/>
</dbReference>
<dbReference type="GO" id="GO:0007035">
    <property type="term" value="P:vacuolar acidification"/>
    <property type="evidence" value="ECO:0007669"/>
    <property type="project" value="TreeGrafter"/>
</dbReference>
<keyword evidence="2" id="KW-0175">Coiled coil</keyword>
<feature type="region of interest" description="Disordered" evidence="3">
    <location>
        <begin position="140"/>
        <end position="173"/>
    </location>
</feature>
<gene>
    <name evidence="5" type="primary">100637997</name>
</gene>
<keyword evidence="6" id="KW-1185">Reference proteome</keyword>
<feature type="region of interest" description="Disordered" evidence="3">
    <location>
        <begin position="2438"/>
        <end position="2471"/>
    </location>
</feature>
<dbReference type="InterPro" id="IPR022033">
    <property type="entry name" value="Rav1p_C"/>
</dbReference>
<dbReference type="EnsemblMetazoa" id="XM_019994014.1">
    <property type="protein sequence ID" value="XP_019849573.1"/>
    <property type="gene ID" value="LOC100637997"/>
</dbReference>
<name>A0AAN0IYP5_AMPQE</name>
<keyword evidence="1" id="KW-0853">WD repeat</keyword>
<feature type="region of interest" description="Disordered" evidence="3">
    <location>
        <begin position="2673"/>
        <end position="2692"/>
    </location>
</feature>
<feature type="domain" description="RAVE complex protein Rav1 C-terminal" evidence="4">
    <location>
        <begin position="1492"/>
        <end position="1747"/>
    </location>
</feature>
<sequence length="2998" mass="329515">MDCSQILPGAVNLGPCSAATGYLNELPFICYASGSNLILLDGRLKHVQTILGSDFGFSHSSVTCMHVAESNGQVAAAWDCDVLIFVPEKSDQAIATGEFGWSWKLSYSHSFSTKVLSLSFNQDGSQLLVGGNFISLWTSTRKQDSPPTPRGGGGEGTPSPTKQRGIGSPVDEGDGRGHIDASATWNESWTVTVASPIIHLKFSPDGSLFASASLNDRLVKIWYKLQPRRSQSLSFSSSSSSYDYYYYYYYSIDKVLIYTRERSLTDPHVSSKEYSFTYIAHPRAITGFVWRKTSIYMKQSSVSNVLLTRCKDNICRLWSQTLPKEKAPQSNLLRFFLAASIDPVADIPFRSTMPVEDADFIVHWLNNKEMTYSSKAHHIQQSAQMVSRNQSMTSLASSPNEEMLASWVCVEEKTTDTETDDDQAASKYQSFTLGEYLGVPGGGGGGRTPVLLEDVPELSKKHENQLMDEWVNSPDLLVCIHPNNGSLMVWTVEGLDSPRFSTRLVHISFSSCLPHVFPPHLAQTLHQELQQYLLKEPEPIGLLSAPLSPTTGTISPDQFSTTNASELSLPVPQIRLPSGQKVVDIPESAKTFRPESSLILLSTHRNGNVNAWSVELTVQANYCTSISGLIHCGQTGGHSQNVSAVYRHPWLPVLLTVAASQNTSERGEEETNELIIWNTNPAGPLDHKAQINELSKVLSTDPNSFTLVSWVPPISLPSSSVGALSRCPSFGLFVTNVGNELCLFQTSLYPIILANSSHTLYHTSFPLYDSSNKMISLTSHSGNEGMSFISLIDPDLDRYQEIVSLHAFRTKSAIIDAKAQDNATEHDPESSEIKSHDFSNEVLVVLIENQKGPSSPELITSLIHVWRIVLKERKFSSTQKPSSSSYDPWYQTLPRSSTLCQAQVTKVLSGVPFPLGGGDGVSHIIRSRAASDVASSLQLQLPSLSSPFLFLTVSSSSDLNCWQFKVSLNDTSDRPDEQSFTVQLYDVFGADSPGKLCCSTHSTFEDFSLSSPLPLSLSCAYPGRFAMAHYLAEQPLSLTSETYNPLTQHVLVSIWECESSGGLQWNCESQLPLHGIFSAPPTFSPGSRVRTRPEVVNLDWLPMENGSYLLATCFSSIITIFGMSLTKPHQELKPSLIPFLSSGKETEITIHEKTCSSWISLLQFSLSSSLLPQWMAYTGSNSILIGIGSGIEIYTCWIKSDNVGVASSDGRGLSTTGMRVLREGTLEPGVSDGEVSLLDYAHSENSPLPQYHPQILSDLMTSGKLDAVKLILINLVKHLLLYQRIEKKERTGYFEEEEEEERENTDSRGRLLSVVDGKMRRSRKARVMVAAETIAPLSLSQLKIFASTDLMSESKVGVADDDDEVGGDNGINEDDDYDALFSHDIALDYDSEFTLSDSASAHMEYDKIDIASTEFTQELADKLASILQYTSLPDISDLDQVRLIAIADTVATTKGGCLSAGSEDLIGGADLGTTAGAGYASVGGVSGGIGGDSMDDCGMRYLLALQNYLTLSHTLPKGLAPLELSTCDLIWAFHSDAELELLSNVPCVRENRLNWPELMSAGVSVWVRSNDTLRKLAEKLAKAQFMSRQDPLDASLLYLAMKKQSLIKGLYRTVSDERMRSFFSNDFTQDRWRRAALKNAFALLSKQRFDHAAAFFLLAGKLWDAIDVCVNRLHDIKLAIMIARLYEGENGSCYHRLLKEHILGETTPDTNTSVEMSPDPFLRSIAYWLLQDFSSSLETLLTNTSSQTRLEPAIFNFYFYLRSHPLLLRSRYPLSNTSGTQTTSKSSLRKKPSLTGVGDDPLTAAERNLVFSTAYHHLSNGSPLLSLIVLNKLPKGSDLGLHDNKARFAKSDTGSLTPTGGTSAVLDESVFSSTTIGHNVSIASGLLGGEGGGAGDDEVDWSQPVSLQKKAEEDDDFDWSRPVASQTAPADDDFDWSKPVSAQAEEEEEFDWSKPAMSQHRFSLLDDIELTKEFKAEEIKEEEEEEEEEEGVAGGGASNVISCQGLFILSLAEQLQYNALLSILTEELKTIHIPACCNHLWKTRGKEALPLLPLGCQASRRGQSMVEWFEEEPLERVLSTLQGRLVNWLRSESMIVSEVCGLEIGAGSSSVADSKSAAHAGYDLLTTLMNYVSLHSSTLPHLLSVQTELMHLMNTLLPWSTGLSHELEDTDLELGQIPSCAINPAQLPLLTSCSLPSKHPLNLALHIRLLSASVFGSLSLHSTPPISSNPLPNLDHIFELCCSLSHCLYLCLNPMRLQQDKQSESLHSPGTPKTRKRLNSGGILLDVFLNLDKPNTKPSRWPGLDEWPSSLLSDDGKEASPLCLVLMEALTVVYTGLLSVAWSNHSIYDILVLAANVPTQAKWAELFGGGVLTKIPDQKKTASFVRKVASMKNLLRQAGRGGGHEAIGLFVAPKKSLLFHCLTKPDVPTSSAFHFEKEPVAEHEDSSDEEGDDDVYDGGLSSEGDGAEEQDACNPIDPNCYSWCVMNLGIVQMLQRVLRNTITLTGMEILEFITASPVLYRLLSLLDDWESFFIRKLDTHSTPSLNLFLPTENNQETRYGPALTRHKLILEPEHSPFRKDDRNSKLARRLWCYLVHQEPIRDTFIRYIFYKKRIGSATPDEPPVQRILYRQPDSPVSCLCISSSNASVFALATSKEVLEVEVPDIESLDIMMDVDDNNTDSPQSRKRPEKSEDFIMIPSGPSSFMRRVGNYTPGHVTYSQSGCTSSILLRRSVPLVKKMSAHPTLAYYLTGGADGAVKMFEFGTPKPVSVLRAAGSGPGITQIRFTRQGNKYGITDANGKLSLWQGIQGNNKHPYQTLHPANTHQTIADFAFLGSSSLIATCGESPNHKNMCIWDTMMPSRSNIVHEWVCHEGGASAIVFSRKKQTLISGGKRGEICIYDVRSKAVVSKPVVHSAAVSCIVINDSDGYFITGSADGEIKVWDLSTVAELTSIQGKHTRARLFRADEGVMDMMVDSSGCLYSCGADGTVKVHSLDLPSI</sequence>
<reference evidence="6" key="1">
    <citation type="journal article" date="2010" name="Nature">
        <title>The Amphimedon queenslandica genome and the evolution of animal complexity.</title>
        <authorList>
            <person name="Srivastava M."/>
            <person name="Simakov O."/>
            <person name="Chapman J."/>
            <person name="Fahey B."/>
            <person name="Gauthier M.E."/>
            <person name="Mitros T."/>
            <person name="Richards G.S."/>
            <person name="Conaco C."/>
            <person name="Dacre M."/>
            <person name="Hellsten U."/>
            <person name="Larroux C."/>
            <person name="Putnam N.H."/>
            <person name="Stanke M."/>
            <person name="Adamska M."/>
            <person name="Darling A."/>
            <person name="Degnan S.M."/>
            <person name="Oakley T.H."/>
            <person name="Plachetzki D.C."/>
            <person name="Zhai Y."/>
            <person name="Adamski M."/>
            <person name="Calcino A."/>
            <person name="Cummins S.F."/>
            <person name="Goodstein D.M."/>
            <person name="Harris C."/>
            <person name="Jackson D.J."/>
            <person name="Leys S.P."/>
            <person name="Shu S."/>
            <person name="Woodcroft B.J."/>
            <person name="Vervoort M."/>
            <person name="Kosik K.S."/>
            <person name="Manning G."/>
            <person name="Degnan B.M."/>
            <person name="Rokhsar D.S."/>
        </authorList>
    </citation>
    <scope>NUCLEOTIDE SEQUENCE [LARGE SCALE GENOMIC DNA]</scope>
</reference>
<protein>
    <recommendedName>
        <fullName evidence="4">RAVE complex protein Rav1 C-terminal domain-containing protein</fullName>
    </recommendedName>
</protein>
<evidence type="ECO:0000256" key="3">
    <source>
        <dbReference type="SAM" id="MobiDB-lite"/>
    </source>
</evidence>
<dbReference type="InterPro" id="IPR015943">
    <property type="entry name" value="WD40/YVTN_repeat-like_dom_sf"/>
</dbReference>
<organism evidence="5 6">
    <name type="scientific">Amphimedon queenslandica</name>
    <name type="common">Sponge</name>
    <dbReference type="NCBI Taxonomy" id="400682"/>
    <lineage>
        <taxon>Eukaryota</taxon>
        <taxon>Metazoa</taxon>
        <taxon>Porifera</taxon>
        <taxon>Demospongiae</taxon>
        <taxon>Heteroscleromorpha</taxon>
        <taxon>Haplosclerida</taxon>
        <taxon>Niphatidae</taxon>
        <taxon>Amphimedon</taxon>
    </lineage>
</organism>
<dbReference type="GO" id="GO:0043291">
    <property type="term" value="C:RAVE complex"/>
    <property type="evidence" value="ECO:0007669"/>
    <property type="project" value="TreeGrafter"/>
</dbReference>
<feature type="coiled-coil region" evidence="2">
    <location>
        <begin position="1965"/>
        <end position="1992"/>
    </location>
</feature>
<evidence type="ECO:0000256" key="1">
    <source>
        <dbReference type="PROSITE-ProRule" id="PRU00221"/>
    </source>
</evidence>
<dbReference type="PROSITE" id="PS50082">
    <property type="entry name" value="WD_REPEATS_2"/>
    <property type="match status" value="1"/>
</dbReference>
<evidence type="ECO:0000313" key="5">
    <source>
        <dbReference type="EnsemblMetazoa" id="XP_019849573.1"/>
    </source>
</evidence>
<feature type="region of interest" description="Disordered" evidence="3">
    <location>
        <begin position="1908"/>
        <end position="1953"/>
    </location>
</feature>
<dbReference type="Proteomes" id="UP000007879">
    <property type="component" value="Unassembled WGS sequence"/>
</dbReference>
<feature type="domain" description="RAVE complex protein Rav1 C-terminal" evidence="4">
    <location>
        <begin position="1176"/>
        <end position="1328"/>
    </location>
</feature>
<dbReference type="InterPro" id="IPR036322">
    <property type="entry name" value="WD40_repeat_dom_sf"/>
</dbReference>
<accession>A0AAN0IYP5</accession>
<dbReference type="KEGG" id="aqu:100637997"/>
<dbReference type="SUPFAM" id="SSF50978">
    <property type="entry name" value="WD40 repeat-like"/>
    <property type="match status" value="2"/>
</dbReference>
<feature type="region of interest" description="Disordered" evidence="3">
    <location>
        <begin position="1776"/>
        <end position="1799"/>
    </location>
</feature>
<proteinExistence type="predicted"/>
<dbReference type="Pfam" id="PF12234">
    <property type="entry name" value="Rav1p_C"/>
    <property type="match status" value="2"/>
</dbReference>